<dbReference type="Proteomes" id="UP001172778">
    <property type="component" value="Unassembled WGS sequence"/>
</dbReference>
<evidence type="ECO:0000259" key="1">
    <source>
        <dbReference type="Pfam" id="PF16823"/>
    </source>
</evidence>
<dbReference type="RefSeq" id="WP_284100953.1">
    <property type="nucleotide sequence ID" value="NZ_JARRAF010000011.1"/>
</dbReference>
<comment type="caution">
    <text evidence="2">The sequence shown here is derived from an EMBL/GenBank/DDBJ whole genome shotgun (WGS) entry which is preliminary data.</text>
</comment>
<dbReference type="EMBL" id="JARRAF010000011">
    <property type="protein sequence ID" value="MDK2124640.1"/>
    <property type="molecule type" value="Genomic_DNA"/>
</dbReference>
<keyword evidence="3" id="KW-1185">Reference proteome</keyword>
<proteinExistence type="predicted"/>
<organism evidence="2 3">
    <name type="scientific">Parachitinimonas caeni</name>
    <dbReference type="NCBI Taxonomy" id="3031301"/>
    <lineage>
        <taxon>Bacteria</taxon>
        <taxon>Pseudomonadati</taxon>
        <taxon>Pseudomonadota</taxon>
        <taxon>Betaproteobacteria</taxon>
        <taxon>Neisseriales</taxon>
        <taxon>Chitinibacteraceae</taxon>
        <taxon>Parachitinimonas</taxon>
    </lineage>
</organism>
<evidence type="ECO:0000313" key="3">
    <source>
        <dbReference type="Proteomes" id="UP001172778"/>
    </source>
</evidence>
<accession>A0ABT7DX75</accession>
<name>A0ABT7DX75_9NEIS</name>
<protein>
    <submittedName>
        <fullName evidence="2">PilZ domain-containing protein</fullName>
    </submittedName>
</protein>
<gene>
    <name evidence="2" type="ORF">PZA18_11310</name>
</gene>
<feature type="domain" description="Cyclic di-GMP receptor atypical PilZ" evidence="1">
    <location>
        <begin position="32"/>
        <end position="168"/>
    </location>
</feature>
<sequence>MDTGISVELFAPCGWQVGQHAVADDAKLLLRVLAMLESAQPGVEEVMRPDDQHWQALEARVDLCLHLLSELLSAQSPPPPAVPISLSCEGARFISPHPLTPGERGVWSVWLADRLAKALRLDTVVETCQPHPQGYQLQVRFAIDDEALQDWVDKTVFRRHRREIQRIRKAEHGI</sequence>
<reference evidence="2" key="1">
    <citation type="submission" date="2023-03" db="EMBL/GenBank/DDBJ databases">
        <title>Chitinimonas shenzhenensis gen. nov., sp. nov., a novel member of family Burkholderiaceae isolated from activated sludge collected in Shen Zhen, China.</title>
        <authorList>
            <person name="Wang X."/>
        </authorList>
    </citation>
    <scope>NUCLEOTIDE SEQUENCE</scope>
    <source>
        <strain evidence="2">DQS-5</strain>
    </source>
</reference>
<evidence type="ECO:0000313" key="2">
    <source>
        <dbReference type="EMBL" id="MDK2124640.1"/>
    </source>
</evidence>
<dbReference type="InterPro" id="IPR031800">
    <property type="entry name" value="PilZ_atypical"/>
</dbReference>
<dbReference type="Pfam" id="PF16823">
    <property type="entry name" value="tPilZ"/>
    <property type="match status" value="1"/>
</dbReference>